<comment type="caution">
    <text evidence="1">The sequence shown here is derived from an EMBL/GenBank/DDBJ whole genome shotgun (WGS) entry which is preliminary data.</text>
</comment>
<dbReference type="EMBL" id="MU274923">
    <property type="protein sequence ID" value="KAI0086440.1"/>
    <property type="molecule type" value="Genomic_DNA"/>
</dbReference>
<proteinExistence type="predicted"/>
<reference evidence="1" key="1">
    <citation type="journal article" date="2021" name="Environ. Microbiol.">
        <title>Gene family expansions and transcriptome signatures uncover fungal adaptations to wood decay.</title>
        <authorList>
            <person name="Hage H."/>
            <person name="Miyauchi S."/>
            <person name="Viragh M."/>
            <person name="Drula E."/>
            <person name="Min B."/>
            <person name="Chaduli D."/>
            <person name="Navarro D."/>
            <person name="Favel A."/>
            <person name="Norest M."/>
            <person name="Lesage-Meessen L."/>
            <person name="Balint B."/>
            <person name="Merenyi Z."/>
            <person name="de Eugenio L."/>
            <person name="Morin E."/>
            <person name="Martinez A.T."/>
            <person name="Baldrian P."/>
            <person name="Stursova M."/>
            <person name="Martinez M.J."/>
            <person name="Novotny C."/>
            <person name="Magnuson J.K."/>
            <person name="Spatafora J.W."/>
            <person name="Maurice S."/>
            <person name="Pangilinan J."/>
            <person name="Andreopoulos W."/>
            <person name="LaButti K."/>
            <person name="Hundley H."/>
            <person name="Na H."/>
            <person name="Kuo A."/>
            <person name="Barry K."/>
            <person name="Lipzen A."/>
            <person name="Henrissat B."/>
            <person name="Riley R."/>
            <person name="Ahrendt S."/>
            <person name="Nagy L.G."/>
            <person name="Grigoriev I.V."/>
            <person name="Martin F."/>
            <person name="Rosso M.N."/>
        </authorList>
    </citation>
    <scope>NUCLEOTIDE SEQUENCE</scope>
    <source>
        <strain evidence="1">CBS 384.51</strain>
    </source>
</reference>
<gene>
    <name evidence="1" type="ORF">BDY19DRAFT_894714</name>
</gene>
<name>A0ACB8TWP4_9APHY</name>
<keyword evidence="2" id="KW-1185">Reference proteome</keyword>
<organism evidence="1 2">
    <name type="scientific">Irpex rosettiformis</name>
    <dbReference type="NCBI Taxonomy" id="378272"/>
    <lineage>
        <taxon>Eukaryota</taxon>
        <taxon>Fungi</taxon>
        <taxon>Dikarya</taxon>
        <taxon>Basidiomycota</taxon>
        <taxon>Agaricomycotina</taxon>
        <taxon>Agaricomycetes</taxon>
        <taxon>Polyporales</taxon>
        <taxon>Irpicaceae</taxon>
        <taxon>Irpex</taxon>
    </lineage>
</organism>
<evidence type="ECO:0000313" key="1">
    <source>
        <dbReference type="EMBL" id="KAI0086440.1"/>
    </source>
</evidence>
<evidence type="ECO:0000313" key="2">
    <source>
        <dbReference type="Proteomes" id="UP001055072"/>
    </source>
</evidence>
<accession>A0ACB8TWP4</accession>
<dbReference type="Proteomes" id="UP001055072">
    <property type="component" value="Unassembled WGS sequence"/>
</dbReference>
<sequence length="714" mass="79607">MDTTDFKFKEGSHIFSPKDLVELERPGSGVANPSGDLLLVSVSKYSFKDKKNAKSIYIAPIESTVQPFEIPLANGGEAFWLDARTIGHAVVEGEGKEKAVSLYAVSVKIETESISTPDSPVLIGKFPTDSAGNFIFNGKSDYLVFSDNVHADGDIHAVKKHDEEWENRGDTAYVYEDTFERQWDTWVGPKQSSLFTVALTKGPDGKWVLGADYVNLLQGTPHHTPILPFGGTDDFDVSATHVVYSTKDPVLPKAWHTKQNVYILALDGKSKPRELTSGKQGATHAPVFSQQGDKVAWIELDEDGYESDRGKVIIFDLDKDVRYTLTENWDRSAAELAFSTDGKVLYLVAGDLARNKIFAIPLPPTPSSSTTTPTWTDAQNSPHALTHSGSASGLQALPNNRVLFTKSSFTSPNDVFVIRNLSADDVKADVNIDQLTKFTADALKGKELAAGEDFYFDGADQKIHGWILKPPGFKEGEKKKWPLLFWVHGGPQGVWGDQWSTRWNPAVFAQQGYFVVAINPTGSTTFGQALTDAIQREWGGKPFEDLSKGYKYILQKFPEIDADRAVAAGGSYGGYAMNWIQGNPQFGFDFKALFCHDGAFDVRYVAYATDELFFSNREWDGRPWEPEAKAIMEKFNPSNYVQNWKTPMLIVHGSKDYRLTETEGLAAFHALRQLGVPSRLVIFPDENHWTLNQGNSLKWHWEVLRWFDKYVGEH</sequence>
<protein>
    <submittedName>
        <fullName evidence="1">Alpha/beta-hydrolase</fullName>
    </submittedName>
</protein>